<dbReference type="GO" id="GO:0005643">
    <property type="term" value="C:nuclear pore"/>
    <property type="evidence" value="ECO:0007669"/>
    <property type="project" value="TreeGrafter"/>
</dbReference>
<evidence type="ECO:0000256" key="7">
    <source>
        <dbReference type="ARBA" id="ARBA00023242"/>
    </source>
</evidence>
<keyword evidence="7" id="KW-0539">Nucleus</keyword>
<evidence type="ECO:0000256" key="4">
    <source>
        <dbReference type="ARBA" id="ARBA00022448"/>
    </source>
</evidence>
<reference evidence="9" key="1">
    <citation type="journal article" date="2010" name="Science">
        <title>Plasticity of animal genome architecture unmasked by rapid evolution of a pelagic tunicate.</title>
        <authorList>
            <person name="Denoeud F."/>
            <person name="Henriet S."/>
            <person name="Mungpakdee S."/>
            <person name="Aury J.M."/>
            <person name="Da Silva C."/>
            <person name="Brinkmann H."/>
            <person name="Mikhaleva J."/>
            <person name="Olsen L.C."/>
            <person name="Jubin C."/>
            <person name="Canestro C."/>
            <person name="Bouquet J.M."/>
            <person name="Danks G."/>
            <person name="Poulain J."/>
            <person name="Campsteijn C."/>
            <person name="Adamski M."/>
            <person name="Cross I."/>
            <person name="Yadetie F."/>
            <person name="Muffato M."/>
            <person name="Louis A."/>
            <person name="Butcher S."/>
            <person name="Tsagkogeorga G."/>
            <person name="Konrad A."/>
            <person name="Singh S."/>
            <person name="Jensen M.F."/>
            <person name="Cong E.H."/>
            <person name="Eikeseth-Otteraa H."/>
            <person name="Noel B."/>
            <person name="Anthouard V."/>
            <person name="Porcel B.M."/>
            <person name="Kachouri-Lafond R."/>
            <person name="Nishino A."/>
            <person name="Ugolini M."/>
            <person name="Chourrout P."/>
            <person name="Nishida H."/>
            <person name="Aasland R."/>
            <person name="Huzurbazar S."/>
            <person name="Westhof E."/>
            <person name="Delsuc F."/>
            <person name="Lehrach H."/>
            <person name="Reinhardt R."/>
            <person name="Weissenbach J."/>
            <person name="Roy S.W."/>
            <person name="Artiguenave F."/>
            <person name="Postlethwait J.H."/>
            <person name="Manak J.R."/>
            <person name="Thompson E.M."/>
            <person name="Jaillon O."/>
            <person name="Du Pasquier L."/>
            <person name="Boudinot P."/>
            <person name="Liberles D.A."/>
            <person name="Volff J.N."/>
            <person name="Philippe H."/>
            <person name="Lenhard B."/>
            <person name="Roest Crollius H."/>
            <person name="Wincker P."/>
            <person name="Chourrout D."/>
        </authorList>
    </citation>
    <scope>NUCLEOTIDE SEQUENCE [LARGE SCALE GENOMIC DNA]</scope>
</reference>
<name>E4XRM8_OIKDI</name>
<dbReference type="PANTHER" id="PTHR12596:SF1">
    <property type="entry name" value="EXPORTIN-4"/>
    <property type="match status" value="1"/>
</dbReference>
<dbReference type="OrthoDB" id="5548448at2759"/>
<dbReference type="GO" id="GO:0005049">
    <property type="term" value="F:nuclear export signal receptor activity"/>
    <property type="evidence" value="ECO:0007669"/>
    <property type="project" value="InterPro"/>
</dbReference>
<evidence type="ECO:0000256" key="3">
    <source>
        <dbReference type="ARBA" id="ARBA00009466"/>
    </source>
</evidence>
<accession>E4XRM8</accession>
<keyword evidence="6" id="KW-0653">Protein transport</keyword>
<dbReference type="Proteomes" id="UP000001307">
    <property type="component" value="Unassembled WGS sequence"/>
</dbReference>
<dbReference type="SUPFAM" id="SSF48371">
    <property type="entry name" value="ARM repeat"/>
    <property type="match status" value="1"/>
</dbReference>
<keyword evidence="5" id="KW-0963">Cytoplasm</keyword>
<proteinExistence type="inferred from homology"/>
<sequence>MFKIEDLIVACSTVIAPPQQVGADKRRDAEEYLLEFRRKASIQDCGDILRNCQDAGVRFQAAVSLKSAFARESVELTSEALIQLALDLLQLIEKSDCSAQVREQLVMIVAIAVKRNSGQNNDSKGLQIVQQKVQEFASSSQPQGQVLAASLICAVVQEYSGTGKSSVIGLSIEGHQKAKKYYENHCLSDNFTLVMKFLGHLIENPQGVQNFMMVKKFLEIGYLILSWRFAHGKASRISLMREDKTVDVMFNPPDSWKGIVTSGDFLKVWFASHGIVRRSPELGSISASCIQQICSMKGSCLHEHETEAQWAASMIELFRGNLPNWMPAQEHESTGLSHAFKHFIENRSVHIWMMIESYFPPFLSCLAQWTCSMVENAKKSEEYQQGLDFSTDAWIYVMTNFATTDALASIVSPNSLQVWKAWVWSKLSPPDGERIDRDDDDEEIDELEEDDAIVFDTQLAAIGNMARLSISDTMTHLGLLLNKRLDEITITLKESGAVRTSIWEDVHWIMLSIGHMLADETDSGEMKYIPQEIMNASLKQNASTANNIVNSQDITTGLIGVVFKVMQLEKAVMEANIIGHWSPQASEDLRWLLQRIAEAYLWFEEDHFKTVSPAIQSIFGRDTPSALNLLDEIVEFSLLTFSAWSGEEKILTGSAETLMSLLKKSGKKAKLVGENVKFWSIAEIFCREPDCGYSRTPVVFQRHLMRVILTAGSSGGLPTLQKLGETIKPLQARFARLANASFSNGMVRNELVTILERLTGCVEGVTPDNADSVAEFVLPFIQEMPSIVQAVRGSSDISIQIFTLCASIASRLLAYLEEKRTQPFLHVFLEVLKTHSRWNQGRNLADMDDETVEEFTQIIALITKVLDVEVFDFTSPAKENKTGAGDSFVSPAEVSLAGLTIVLPLMGTEGFNYPSLAIAYFDLLNSLCELYPEKLAKLPENLFTPFMQSLQLGITHFGTDAMKIALESIEALSNFFLKAKSVGDYPQNLGDSLISLMPFVFDSLLKYASDYDMLPICLASFLHLATSFPTKFTILIQERSAQCTDNQKQRIQGKVLMKR</sequence>
<dbReference type="Gene3D" id="1.25.10.10">
    <property type="entry name" value="Leucine-rich Repeat Variant"/>
    <property type="match status" value="2"/>
</dbReference>
<evidence type="ECO:0000256" key="8">
    <source>
        <dbReference type="ARBA" id="ARBA00040444"/>
    </source>
</evidence>
<dbReference type="InterPro" id="IPR011989">
    <property type="entry name" value="ARM-like"/>
</dbReference>
<protein>
    <recommendedName>
        <fullName evidence="8">Exportin-4</fullName>
    </recommendedName>
</protein>
<gene>
    <name evidence="9" type="ORF">GSOID_T00001815001</name>
</gene>
<dbReference type="GO" id="GO:0006611">
    <property type="term" value="P:protein export from nucleus"/>
    <property type="evidence" value="ECO:0007669"/>
    <property type="project" value="TreeGrafter"/>
</dbReference>
<dbReference type="FunCoup" id="E4XRM8">
    <property type="interactions" value="189"/>
</dbReference>
<evidence type="ECO:0000256" key="2">
    <source>
        <dbReference type="ARBA" id="ARBA00004496"/>
    </source>
</evidence>
<dbReference type="InParanoid" id="E4XRM8"/>
<evidence type="ECO:0000256" key="6">
    <source>
        <dbReference type="ARBA" id="ARBA00022927"/>
    </source>
</evidence>
<keyword evidence="4" id="KW-0813">Transport</keyword>
<organism evidence="9">
    <name type="scientific">Oikopleura dioica</name>
    <name type="common">Tunicate</name>
    <dbReference type="NCBI Taxonomy" id="34765"/>
    <lineage>
        <taxon>Eukaryota</taxon>
        <taxon>Metazoa</taxon>
        <taxon>Chordata</taxon>
        <taxon>Tunicata</taxon>
        <taxon>Appendicularia</taxon>
        <taxon>Copelata</taxon>
        <taxon>Oikopleuridae</taxon>
        <taxon>Oikopleura</taxon>
    </lineage>
</organism>
<comment type="similarity">
    <text evidence="3">Belongs to the exportin family.</text>
</comment>
<comment type="subcellular location">
    <subcellularLocation>
        <location evidence="2">Cytoplasm</location>
    </subcellularLocation>
    <subcellularLocation>
        <location evidence="1">Nucleus</location>
    </subcellularLocation>
</comment>
<evidence type="ECO:0000256" key="1">
    <source>
        <dbReference type="ARBA" id="ARBA00004123"/>
    </source>
</evidence>
<dbReference type="AlphaFoldDB" id="E4XRM8"/>
<dbReference type="InterPro" id="IPR016024">
    <property type="entry name" value="ARM-type_fold"/>
</dbReference>
<evidence type="ECO:0000256" key="5">
    <source>
        <dbReference type="ARBA" id="ARBA00022490"/>
    </source>
</evidence>
<evidence type="ECO:0000313" key="10">
    <source>
        <dbReference type="Proteomes" id="UP000001307"/>
    </source>
</evidence>
<dbReference type="EMBL" id="FN653121">
    <property type="protein sequence ID" value="CBY12444.1"/>
    <property type="molecule type" value="Genomic_DNA"/>
</dbReference>
<evidence type="ECO:0000313" key="9">
    <source>
        <dbReference type="EMBL" id="CBY12444.1"/>
    </source>
</evidence>
<keyword evidence="10" id="KW-1185">Reference proteome</keyword>
<dbReference type="GO" id="GO:0005737">
    <property type="term" value="C:cytoplasm"/>
    <property type="evidence" value="ECO:0007669"/>
    <property type="project" value="UniProtKB-SubCell"/>
</dbReference>
<dbReference type="InterPro" id="IPR044189">
    <property type="entry name" value="XPO4/7-like"/>
</dbReference>
<dbReference type="PANTHER" id="PTHR12596">
    <property type="entry name" value="EXPORTIN 4,7-RELATED"/>
    <property type="match status" value="1"/>
</dbReference>